<dbReference type="PANTHER" id="PTHR31264">
    <property type="entry name" value="OS07G0554500 PROTEIN-RELATED"/>
    <property type="match status" value="1"/>
</dbReference>
<reference evidence="1" key="1">
    <citation type="journal article" date="2012" name="Nat. Biotechnol.">
        <title>Reference genome sequence of the model plant Setaria.</title>
        <authorList>
            <person name="Bennetzen J.L."/>
            <person name="Schmutz J."/>
            <person name="Wang H."/>
            <person name="Percifield R."/>
            <person name="Hawkins J."/>
            <person name="Pontaroli A.C."/>
            <person name="Estep M."/>
            <person name="Feng L."/>
            <person name="Vaughn J.N."/>
            <person name="Grimwood J."/>
            <person name="Jenkins J."/>
            <person name="Barry K."/>
            <person name="Lindquist E."/>
            <person name="Hellsten U."/>
            <person name="Deshpande S."/>
            <person name="Wang X."/>
            <person name="Wu X."/>
            <person name="Mitros T."/>
            <person name="Triplett J."/>
            <person name="Yang X."/>
            <person name="Ye C.Y."/>
            <person name="Mauro-Herrera M."/>
            <person name="Wang L."/>
            <person name="Li P."/>
            <person name="Sharma M."/>
            <person name="Sharma R."/>
            <person name="Ronald P.C."/>
            <person name="Panaud O."/>
            <person name="Kellogg E.A."/>
            <person name="Brutnell T.P."/>
            <person name="Doust A.N."/>
            <person name="Tuskan G.A."/>
            <person name="Rokhsar D."/>
            <person name="Devos K.M."/>
        </authorList>
    </citation>
    <scope>NUCLEOTIDE SEQUENCE [LARGE SCALE GENOMIC DNA]</scope>
    <source>
        <strain evidence="1">Yugu1</strain>
    </source>
</reference>
<gene>
    <name evidence="1" type="ORF">SETIT_2G349100v2</name>
</gene>
<dbReference type="PANTHER" id="PTHR31264:SF11">
    <property type="entry name" value="OS07G0555100 PROTEIN"/>
    <property type="match status" value="1"/>
</dbReference>
<dbReference type="STRING" id="4555.A0A368Q620"/>
<evidence type="ECO:0008006" key="2">
    <source>
        <dbReference type="Google" id="ProtNLM"/>
    </source>
</evidence>
<dbReference type="SUPFAM" id="SSF81383">
    <property type="entry name" value="F-box domain"/>
    <property type="match status" value="1"/>
</dbReference>
<dbReference type="EMBL" id="CM003529">
    <property type="protein sequence ID" value="RCV13466.1"/>
    <property type="molecule type" value="Genomic_DNA"/>
</dbReference>
<organism evidence="1">
    <name type="scientific">Setaria italica</name>
    <name type="common">Foxtail millet</name>
    <name type="synonym">Panicum italicum</name>
    <dbReference type="NCBI Taxonomy" id="4555"/>
    <lineage>
        <taxon>Eukaryota</taxon>
        <taxon>Viridiplantae</taxon>
        <taxon>Streptophyta</taxon>
        <taxon>Embryophyta</taxon>
        <taxon>Tracheophyta</taxon>
        <taxon>Spermatophyta</taxon>
        <taxon>Magnoliopsida</taxon>
        <taxon>Liliopsida</taxon>
        <taxon>Poales</taxon>
        <taxon>Poaceae</taxon>
        <taxon>PACMAD clade</taxon>
        <taxon>Panicoideae</taxon>
        <taxon>Panicodae</taxon>
        <taxon>Paniceae</taxon>
        <taxon>Cenchrinae</taxon>
        <taxon>Setaria</taxon>
    </lineage>
</organism>
<reference evidence="1" key="2">
    <citation type="submission" date="2015-07" db="EMBL/GenBank/DDBJ databases">
        <authorList>
            <person name="Noorani M."/>
        </authorList>
    </citation>
    <scope>NUCLEOTIDE SEQUENCE</scope>
    <source>
        <strain evidence="1">Yugu1</strain>
    </source>
</reference>
<proteinExistence type="predicted"/>
<protein>
    <recommendedName>
        <fullName evidence="2">F-box domain-containing protein</fullName>
    </recommendedName>
</protein>
<dbReference type="InterPro" id="IPR036047">
    <property type="entry name" value="F-box-like_dom_sf"/>
</dbReference>
<accession>A0A368Q620</accession>
<name>A0A368Q620_SETIT</name>
<evidence type="ECO:0000313" key="1">
    <source>
        <dbReference type="EMBL" id="RCV13466.1"/>
    </source>
</evidence>
<dbReference type="OrthoDB" id="690492at2759"/>
<dbReference type="AlphaFoldDB" id="A0A368Q620"/>
<sequence length="198" mass="21838">MASPAPPISDHRTPPPLPALADEILEEIFVRLPTLDALAGASTACPSFHRITTDRSFLRRFRALHPSPLLGFVTDGFHAAEAPHPSTPVARALALAADFSYSFVPAGRWLTPWHPRDVRQGRVLLECSQKGQGRSTETITTPSVSLGNLDLAVCDPLYRRYVLLPRIPDELKSKTRTSFISSSSSLLPGRMRRRYRSG</sequence>